<evidence type="ECO:0000313" key="8">
    <source>
        <dbReference type="EMBL" id="KAL0572401.1"/>
    </source>
</evidence>
<dbReference type="Gene3D" id="1.20.1250.20">
    <property type="entry name" value="MFS general substrate transporter like domains"/>
    <property type="match status" value="2"/>
</dbReference>
<dbReference type="InterPro" id="IPR036259">
    <property type="entry name" value="MFS_trans_sf"/>
</dbReference>
<feature type="transmembrane region" description="Helical" evidence="6">
    <location>
        <begin position="458"/>
        <end position="479"/>
    </location>
</feature>
<name>A0ABR3FBB5_9AGAR</name>
<feature type="transmembrane region" description="Helical" evidence="6">
    <location>
        <begin position="271"/>
        <end position="293"/>
    </location>
</feature>
<dbReference type="PANTHER" id="PTHR43791">
    <property type="entry name" value="PERMEASE-RELATED"/>
    <property type="match status" value="1"/>
</dbReference>
<feature type="transmembrane region" description="Helical" evidence="6">
    <location>
        <begin position="341"/>
        <end position="362"/>
    </location>
</feature>
<accession>A0ABR3FBB5</accession>
<feature type="transmembrane region" description="Helical" evidence="6">
    <location>
        <begin position="86"/>
        <end position="106"/>
    </location>
</feature>
<dbReference type="PANTHER" id="PTHR43791:SF79">
    <property type="entry name" value="MAJOR FACILITATOR SUPERFAMILY (MFS) PROFILE DOMAIN-CONTAINING PROTEIN"/>
    <property type="match status" value="1"/>
</dbReference>
<keyword evidence="3 6" id="KW-0812">Transmembrane</keyword>
<protein>
    <recommendedName>
        <fullName evidence="7">Major facilitator superfamily (MFS) profile domain-containing protein</fullName>
    </recommendedName>
</protein>
<dbReference type="EMBL" id="JBAHYK010000633">
    <property type="protein sequence ID" value="KAL0572401.1"/>
    <property type="molecule type" value="Genomic_DNA"/>
</dbReference>
<sequence length="517" mass="57613">MTDIEEKPRTVVTEYVLDDCGLEPHEVDFLANFPDEKRRSILRRLDIRLMPMLTVLYLASYIDRTNIGNTKIEGLDKDLGMNSTQYNVALSVFFVPYILFEIPANAILSRYFKERPSLWIGLLVVVWGIFMTLHGVVRTYAQFLAIRLLLGLAEAGFFPGDLWYKKNELQTRIAILFTASAAAGAFSGLLAFAIAKMGGTAGLESWRWIFIIEGLVTVVLGILVFVVLVDTPARSTKWLTEEEIKYLELRKIQENGGHKIGAKGEKFSWKILWAVLTDWQIYLLGLVYCSSTVPNYALKFSMPTIIKGMGFTSANAQLMTIGPYSIGAISSYVFGRFSDRVVWRMPFIVAAQVIIVIGYAILFPLAPRITSNIGPCYFAVCFACIGLYPIPPATQTWNSNNQAGPAKRSLAIAWITVSTSHVIGCIEPDPYQCMGNFGGIIGSYIFVESEAPSYPSGYGTSLAFAAAGIFAALGLELIYKRINTLRDSKTEDEWKEEYTDDQLAAMGDRSPLFRYTL</sequence>
<dbReference type="InterPro" id="IPR011701">
    <property type="entry name" value="MFS"/>
</dbReference>
<feature type="domain" description="Major facilitator superfamily (MFS) profile" evidence="7">
    <location>
        <begin position="49"/>
        <end position="486"/>
    </location>
</feature>
<evidence type="ECO:0000256" key="3">
    <source>
        <dbReference type="ARBA" id="ARBA00022692"/>
    </source>
</evidence>
<dbReference type="PROSITE" id="PS50850">
    <property type="entry name" value="MFS"/>
    <property type="match status" value="1"/>
</dbReference>
<dbReference type="Proteomes" id="UP001465976">
    <property type="component" value="Unassembled WGS sequence"/>
</dbReference>
<evidence type="ECO:0000256" key="2">
    <source>
        <dbReference type="ARBA" id="ARBA00022448"/>
    </source>
</evidence>
<reference evidence="8 9" key="1">
    <citation type="submission" date="2024-02" db="EMBL/GenBank/DDBJ databases">
        <title>A draft genome for the cacao thread blight pathogen Marasmius crinis-equi.</title>
        <authorList>
            <person name="Cohen S.P."/>
            <person name="Baruah I.K."/>
            <person name="Amoako-Attah I."/>
            <person name="Bukari Y."/>
            <person name="Meinhardt L.W."/>
            <person name="Bailey B.A."/>
        </authorList>
    </citation>
    <scope>NUCLEOTIDE SEQUENCE [LARGE SCALE GENOMIC DNA]</scope>
    <source>
        <strain evidence="8 9">GH-76</strain>
    </source>
</reference>
<comment type="subcellular location">
    <subcellularLocation>
        <location evidence="1">Membrane</location>
        <topology evidence="1">Multi-pass membrane protein</topology>
    </subcellularLocation>
</comment>
<proteinExistence type="predicted"/>
<organism evidence="8 9">
    <name type="scientific">Marasmius crinis-equi</name>
    <dbReference type="NCBI Taxonomy" id="585013"/>
    <lineage>
        <taxon>Eukaryota</taxon>
        <taxon>Fungi</taxon>
        <taxon>Dikarya</taxon>
        <taxon>Basidiomycota</taxon>
        <taxon>Agaricomycotina</taxon>
        <taxon>Agaricomycetes</taxon>
        <taxon>Agaricomycetidae</taxon>
        <taxon>Agaricales</taxon>
        <taxon>Marasmiineae</taxon>
        <taxon>Marasmiaceae</taxon>
        <taxon>Marasmius</taxon>
    </lineage>
</organism>
<keyword evidence="5 6" id="KW-0472">Membrane</keyword>
<evidence type="ECO:0000256" key="6">
    <source>
        <dbReference type="SAM" id="Phobius"/>
    </source>
</evidence>
<feature type="transmembrane region" description="Helical" evidence="6">
    <location>
        <begin position="173"/>
        <end position="194"/>
    </location>
</feature>
<dbReference type="InterPro" id="IPR020846">
    <property type="entry name" value="MFS_dom"/>
</dbReference>
<keyword evidence="2" id="KW-0813">Transport</keyword>
<evidence type="ECO:0000256" key="1">
    <source>
        <dbReference type="ARBA" id="ARBA00004141"/>
    </source>
</evidence>
<feature type="transmembrane region" description="Helical" evidence="6">
    <location>
        <begin position="374"/>
        <end position="391"/>
    </location>
</feature>
<feature type="transmembrane region" description="Helical" evidence="6">
    <location>
        <begin position="118"/>
        <end position="137"/>
    </location>
</feature>
<evidence type="ECO:0000259" key="7">
    <source>
        <dbReference type="PROSITE" id="PS50850"/>
    </source>
</evidence>
<dbReference type="SUPFAM" id="SSF103473">
    <property type="entry name" value="MFS general substrate transporter"/>
    <property type="match status" value="1"/>
</dbReference>
<feature type="transmembrane region" description="Helical" evidence="6">
    <location>
        <begin position="206"/>
        <end position="229"/>
    </location>
</feature>
<evidence type="ECO:0000256" key="5">
    <source>
        <dbReference type="ARBA" id="ARBA00023136"/>
    </source>
</evidence>
<feature type="transmembrane region" description="Helical" evidence="6">
    <location>
        <begin position="143"/>
        <end position="164"/>
    </location>
</feature>
<comment type="caution">
    <text evidence="8">The sequence shown here is derived from an EMBL/GenBank/DDBJ whole genome shotgun (WGS) entry which is preliminary data.</text>
</comment>
<gene>
    <name evidence="8" type="ORF">V5O48_009562</name>
</gene>
<evidence type="ECO:0000256" key="4">
    <source>
        <dbReference type="ARBA" id="ARBA00022989"/>
    </source>
</evidence>
<keyword evidence="9" id="KW-1185">Reference proteome</keyword>
<dbReference type="Pfam" id="PF07690">
    <property type="entry name" value="MFS_1"/>
    <property type="match status" value="1"/>
</dbReference>
<keyword evidence="4 6" id="KW-1133">Transmembrane helix</keyword>
<evidence type="ECO:0000313" key="9">
    <source>
        <dbReference type="Proteomes" id="UP001465976"/>
    </source>
</evidence>